<evidence type="ECO:0000256" key="1">
    <source>
        <dbReference type="SAM" id="MobiDB-lite"/>
    </source>
</evidence>
<keyword evidence="4" id="KW-1185">Reference proteome</keyword>
<reference evidence="3 4" key="1">
    <citation type="journal article" date="2023" name="Commun. Biol.">
        <title>Genome analysis of Parmales, the sister group of diatoms, reveals the evolutionary specialization of diatoms from phago-mixotrophs to photoautotrophs.</title>
        <authorList>
            <person name="Ban H."/>
            <person name="Sato S."/>
            <person name="Yoshikawa S."/>
            <person name="Yamada K."/>
            <person name="Nakamura Y."/>
            <person name="Ichinomiya M."/>
            <person name="Sato N."/>
            <person name="Blanc-Mathieu R."/>
            <person name="Endo H."/>
            <person name="Kuwata A."/>
            <person name="Ogata H."/>
        </authorList>
    </citation>
    <scope>NUCLEOTIDE SEQUENCE [LARGE SCALE GENOMIC DNA]</scope>
</reference>
<evidence type="ECO:0000313" key="3">
    <source>
        <dbReference type="EMBL" id="GMI50848.1"/>
    </source>
</evidence>
<name>A0ABQ6N9L1_9STRA</name>
<dbReference type="EMBL" id="BRYB01006519">
    <property type="protein sequence ID" value="GMI50848.1"/>
    <property type="molecule type" value="Genomic_DNA"/>
</dbReference>
<feature type="compositionally biased region" description="Low complexity" evidence="1">
    <location>
        <begin position="198"/>
        <end position="224"/>
    </location>
</feature>
<gene>
    <name evidence="3" type="ORF">TeGR_g14586</name>
</gene>
<feature type="region of interest" description="Disordered" evidence="1">
    <location>
        <begin position="108"/>
        <end position="237"/>
    </location>
</feature>
<feature type="domain" description="CBM20" evidence="2">
    <location>
        <begin position="5"/>
        <end position="124"/>
    </location>
</feature>
<feature type="compositionally biased region" description="Pro residues" evidence="1">
    <location>
        <begin position="183"/>
        <end position="197"/>
    </location>
</feature>
<sequence length="297" mass="31183">FPSMSSPPPPLPVAFVVSCPDLGHGQSVRLVGDLPELGGGSVEQGVPLHTSVLSFPYYETAAPIHLSPATPLPAATPLPVRFSYRYAVFSGGRFERWEGAFPRVLSLSAPPPSPPAPAAAPGAPPAPPPLQIVADELGEPSDDRPPLQLDLEELPPSPTRFSSAHRSSLGSRPPSPRRGRPDPSSPSSPSSPSPPSSPAGSKKVAFSSPPAAARRSSTEPASRPQPRTPASQAASLDSSDGAIVVSIFLPIILNRSPAGEWTADWDHENLLSMSSHMRVTRVGTVKWRGWHGNFGSK</sequence>
<feature type="compositionally biased region" description="Polar residues" evidence="1">
    <location>
        <begin position="228"/>
        <end position="237"/>
    </location>
</feature>
<proteinExistence type="predicted"/>
<organism evidence="3 4">
    <name type="scientific">Tetraparma gracilis</name>
    <dbReference type="NCBI Taxonomy" id="2962635"/>
    <lineage>
        <taxon>Eukaryota</taxon>
        <taxon>Sar</taxon>
        <taxon>Stramenopiles</taxon>
        <taxon>Ochrophyta</taxon>
        <taxon>Bolidophyceae</taxon>
        <taxon>Parmales</taxon>
        <taxon>Triparmaceae</taxon>
        <taxon>Tetraparma</taxon>
    </lineage>
</organism>
<accession>A0ABQ6N9L1</accession>
<dbReference type="SUPFAM" id="SSF49452">
    <property type="entry name" value="Starch-binding domain-like"/>
    <property type="match status" value="1"/>
</dbReference>
<feature type="compositionally biased region" description="Pro residues" evidence="1">
    <location>
        <begin position="109"/>
        <end position="130"/>
    </location>
</feature>
<dbReference type="InterPro" id="IPR013783">
    <property type="entry name" value="Ig-like_fold"/>
</dbReference>
<dbReference type="Proteomes" id="UP001165060">
    <property type="component" value="Unassembled WGS sequence"/>
</dbReference>
<dbReference type="InterPro" id="IPR002044">
    <property type="entry name" value="CBM20"/>
</dbReference>
<protein>
    <recommendedName>
        <fullName evidence="2">CBM20 domain-containing protein</fullName>
    </recommendedName>
</protein>
<evidence type="ECO:0000259" key="2">
    <source>
        <dbReference type="PROSITE" id="PS51166"/>
    </source>
</evidence>
<dbReference type="Gene3D" id="2.60.40.10">
    <property type="entry name" value="Immunoglobulins"/>
    <property type="match status" value="1"/>
</dbReference>
<dbReference type="SMART" id="SM01065">
    <property type="entry name" value="CBM_2"/>
    <property type="match status" value="1"/>
</dbReference>
<dbReference type="PROSITE" id="PS51166">
    <property type="entry name" value="CBM20"/>
    <property type="match status" value="1"/>
</dbReference>
<feature type="non-terminal residue" evidence="3">
    <location>
        <position position="1"/>
    </location>
</feature>
<comment type="caution">
    <text evidence="3">The sequence shown here is derived from an EMBL/GenBank/DDBJ whole genome shotgun (WGS) entry which is preliminary data.</text>
</comment>
<dbReference type="InterPro" id="IPR013784">
    <property type="entry name" value="Carb-bd-like_fold"/>
</dbReference>
<evidence type="ECO:0000313" key="4">
    <source>
        <dbReference type="Proteomes" id="UP001165060"/>
    </source>
</evidence>
<dbReference type="Pfam" id="PF00686">
    <property type="entry name" value="CBM_20"/>
    <property type="match status" value="1"/>
</dbReference>
<feature type="non-terminal residue" evidence="3">
    <location>
        <position position="297"/>
    </location>
</feature>